<dbReference type="Gene3D" id="3.40.50.300">
    <property type="entry name" value="P-loop containing nucleotide triphosphate hydrolases"/>
    <property type="match status" value="1"/>
</dbReference>
<evidence type="ECO:0008006" key="3">
    <source>
        <dbReference type="Google" id="ProtNLM"/>
    </source>
</evidence>
<evidence type="ECO:0000313" key="2">
    <source>
        <dbReference type="Proteomes" id="UP000254410"/>
    </source>
</evidence>
<sequence>MMIWIFLKIMKKNINKILEKLKLLMVFGYEIQENINYLDKNEKINLNNKINNIYKYIDTTRNLIDYFESTVFKSACTKELLLMGEPGIGKSHLLCDISLSRLEKSLPTIFVLGQHYQGGNPVDFLKRELDLINVEDSTFFSALNACGEAYKTNVLIIIDAINEGKYNNEWQDWLSGFLSEIRDYDNISIIISCRSTYVDYLIPEEVATNIVKEIHSGFKGYEHRAASIYLNKNGISKPSVPILPSEFTNPLFLKTCCQAIKKRWS</sequence>
<proteinExistence type="predicted"/>
<evidence type="ECO:0000313" key="1">
    <source>
        <dbReference type="EMBL" id="AZC00260.1"/>
    </source>
</evidence>
<dbReference type="EMBL" id="CP033540">
    <property type="protein sequence ID" value="AZC00260.1"/>
    <property type="molecule type" value="Genomic_DNA"/>
</dbReference>
<accession>A0A3G6YJE6</accession>
<protein>
    <recommendedName>
        <fullName evidence="3">ATP-binding protein</fullName>
    </recommendedName>
</protein>
<dbReference type="Proteomes" id="UP000254410">
    <property type="component" value="Chromosome"/>
</dbReference>
<dbReference type="AlphaFoldDB" id="A0A3G6YJE6"/>
<dbReference type="SUPFAM" id="SSF52540">
    <property type="entry name" value="P-loop containing nucleoside triphosphate hydrolases"/>
    <property type="match status" value="1"/>
</dbReference>
<name>A0A3G6YJE6_ACIPI</name>
<reference evidence="1 2" key="2">
    <citation type="submission" date="2018-12" db="EMBL/GenBank/DDBJ databases">
        <title>Molecular Epidemiology of Emerging Carbapenem-Resistance in Acinetobacter nosocomialis and Acinetobacter pittii in Taiwan, 2010-2014.</title>
        <authorList>
            <person name="Huang W.-C."/>
            <person name="Wang H.-Y."/>
            <person name="Lai J.-F."/>
            <person name="Lauderdale T.-L."/>
            <person name="Sytwu H.-K."/>
        </authorList>
    </citation>
    <scope>NUCLEOTIDE SEQUENCE [LARGE SCALE GENOMIC DNA]</scope>
    <source>
        <strain evidence="1 2">2014S06-099</strain>
    </source>
</reference>
<organism evidence="1 2">
    <name type="scientific">Acinetobacter pittii</name>
    <name type="common">Acinetobacter genomosp. 3</name>
    <dbReference type="NCBI Taxonomy" id="48296"/>
    <lineage>
        <taxon>Bacteria</taxon>
        <taxon>Pseudomonadati</taxon>
        <taxon>Pseudomonadota</taxon>
        <taxon>Gammaproteobacteria</taxon>
        <taxon>Moraxellales</taxon>
        <taxon>Moraxellaceae</taxon>
        <taxon>Acinetobacter</taxon>
        <taxon>Acinetobacter calcoaceticus/baumannii complex</taxon>
    </lineage>
</organism>
<gene>
    <name evidence="1" type="ORF">DKE52_005685</name>
</gene>
<reference evidence="1 2" key="1">
    <citation type="submission" date="2018-11" db="EMBL/GenBank/DDBJ databases">
        <authorList>
            <person name="Kuo S.-C."/>
            <person name="Chen F.-J."/>
            <person name="Liao Y.-C."/>
        </authorList>
    </citation>
    <scope>NUCLEOTIDE SEQUENCE [LARGE SCALE GENOMIC DNA]</scope>
    <source>
        <strain evidence="1 2">2014S06-099</strain>
    </source>
</reference>
<dbReference type="InterPro" id="IPR027417">
    <property type="entry name" value="P-loop_NTPase"/>
</dbReference>